<proteinExistence type="predicted"/>
<accession>A0A9X3ATJ4</accession>
<dbReference type="InterPro" id="IPR007685">
    <property type="entry name" value="RelA_SpoT"/>
</dbReference>
<dbReference type="SUPFAM" id="SSF81301">
    <property type="entry name" value="Nucleotidyltransferase"/>
    <property type="match status" value="1"/>
</dbReference>
<keyword evidence="4" id="KW-1185">Reference proteome</keyword>
<dbReference type="CDD" id="cd05399">
    <property type="entry name" value="NT_Rel-Spo_like"/>
    <property type="match status" value="1"/>
</dbReference>
<dbReference type="RefSeq" id="WP_261297011.1">
    <property type="nucleotide sequence ID" value="NZ_JAMTCD010000002.1"/>
</dbReference>
<name>A0A9X3ATJ4_9GAMM</name>
<dbReference type="Gene3D" id="3.30.460.10">
    <property type="entry name" value="Beta Polymerase, domain 2"/>
    <property type="match status" value="1"/>
</dbReference>
<dbReference type="GO" id="GO:0015969">
    <property type="term" value="P:guanosine tetraphosphate metabolic process"/>
    <property type="evidence" value="ECO:0007669"/>
    <property type="project" value="InterPro"/>
</dbReference>
<feature type="domain" description="RelA/SpoT" evidence="2">
    <location>
        <begin position="108"/>
        <end position="206"/>
    </location>
</feature>
<gene>
    <name evidence="3" type="ORF">NE535_01930</name>
</gene>
<organism evidence="3 4">
    <name type="scientific">Shewanella holmiensis</name>
    <dbReference type="NCBI Taxonomy" id="2952222"/>
    <lineage>
        <taxon>Bacteria</taxon>
        <taxon>Pseudomonadati</taxon>
        <taxon>Pseudomonadota</taxon>
        <taxon>Gammaproteobacteria</taxon>
        <taxon>Alteromonadales</taxon>
        <taxon>Shewanellaceae</taxon>
        <taxon>Shewanella</taxon>
    </lineage>
</organism>
<feature type="signal peptide" evidence="1">
    <location>
        <begin position="1"/>
        <end position="22"/>
    </location>
</feature>
<reference evidence="3" key="1">
    <citation type="journal article" date="2023" name="Int. J. Syst. Evol. Microbiol.">
        <title>&lt;i&gt;Shewanella septentrionalis&lt;/i&gt; sp. nov. and &lt;i&gt;Shewanella holmiensis&lt;/i&gt; sp. nov., isolated from Baltic Sea water and sediments.</title>
        <authorList>
            <person name="Martin-Rodriguez A.J."/>
            <person name="Thorell K."/>
            <person name="Joffre E."/>
            <person name="Jensie-Markopoulos S."/>
            <person name="Moore E.R.B."/>
            <person name="Sjoling A."/>
        </authorList>
    </citation>
    <scope>NUCLEOTIDE SEQUENCE</scope>
    <source>
        <strain evidence="3">SP1S2-7</strain>
    </source>
</reference>
<evidence type="ECO:0000256" key="1">
    <source>
        <dbReference type="SAM" id="SignalP"/>
    </source>
</evidence>
<dbReference type="Proteomes" id="UP001155546">
    <property type="component" value="Unassembled WGS sequence"/>
</dbReference>
<protein>
    <submittedName>
        <fullName evidence="3">RelA/SpoT domain-containing protein</fullName>
    </submittedName>
</protein>
<feature type="chain" id="PRO_5040976796" evidence="1">
    <location>
        <begin position="23"/>
        <end position="265"/>
    </location>
</feature>
<sequence length="265" mass="29968">MNKLFRTLFIFLILLTTRQVTAQPLVSVNGPTDKAPYGLNLSGSLPSAENALDNLYAIPDYQAYVPMQQSADLNQLMLQAEYAQQELSQLLSAISYNAQVDMLLPLTKSYDRALQKVKNKFNGDARLITDIARGSIVANNVDNLMASYQMLLENSEIIQIKNRFANPKASGYRDLNVLVKLPKSQMIVEVQLHLQTIAAIKSGQDHQDYEQIQSIENKANQEHRALSELEMQKITQIRQQSHKQYHKAWLGYKRQAITASFQQAA</sequence>
<dbReference type="EMBL" id="JAMTCD010000002">
    <property type="protein sequence ID" value="MCT7940565.1"/>
    <property type="molecule type" value="Genomic_DNA"/>
</dbReference>
<evidence type="ECO:0000259" key="2">
    <source>
        <dbReference type="Pfam" id="PF04607"/>
    </source>
</evidence>
<dbReference type="AlphaFoldDB" id="A0A9X3ATJ4"/>
<dbReference type="InterPro" id="IPR043519">
    <property type="entry name" value="NT_sf"/>
</dbReference>
<evidence type="ECO:0000313" key="4">
    <source>
        <dbReference type="Proteomes" id="UP001155546"/>
    </source>
</evidence>
<dbReference type="Pfam" id="PF04607">
    <property type="entry name" value="RelA_SpoT"/>
    <property type="match status" value="1"/>
</dbReference>
<evidence type="ECO:0000313" key="3">
    <source>
        <dbReference type="EMBL" id="MCT7940565.1"/>
    </source>
</evidence>
<keyword evidence="1" id="KW-0732">Signal</keyword>
<comment type="caution">
    <text evidence="3">The sequence shown here is derived from an EMBL/GenBank/DDBJ whole genome shotgun (WGS) entry which is preliminary data.</text>
</comment>